<accession>A0ABR1EII6</accession>
<organism evidence="2 3">
    <name type="scientific">Necator americanus</name>
    <name type="common">Human hookworm</name>
    <dbReference type="NCBI Taxonomy" id="51031"/>
    <lineage>
        <taxon>Eukaryota</taxon>
        <taxon>Metazoa</taxon>
        <taxon>Ecdysozoa</taxon>
        <taxon>Nematoda</taxon>
        <taxon>Chromadorea</taxon>
        <taxon>Rhabditida</taxon>
        <taxon>Rhabditina</taxon>
        <taxon>Rhabditomorpha</taxon>
        <taxon>Strongyloidea</taxon>
        <taxon>Ancylostomatidae</taxon>
        <taxon>Bunostominae</taxon>
        <taxon>Necator</taxon>
    </lineage>
</organism>
<gene>
    <name evidence="2" type="primary">Necator_chrX.g23442</name>
    <name evidence="2" type="ORF">RB195_023279</name>
</gene>
<sequence length="132" mass="15201">MPPSVQWVSPRRRQHASTKPRFSSPWRHRQGSVLDPLLVVGTQRINTTARKYKKKNGSDDCESRQNTLHHYFLCRDIIGGCSKIQRDSRHAHPVDNEQKVQKAWIISILALQSRISSMHQVQDRVGPRRDGG</sequence>
<reference evidence="2 3" key="1">
    <citation type="submission" date="2023-08" db="EMBL/GenBank/DDBJ databases">
        <title>A Necator americanus chromosomal reference genome.</title>
        <authorList>
            <person name="Ilik V."/>
            <person name="Petrzelkova K.J."/>
            <person name="Pardy F."/>
            <person name="Fuh T."/>
            <person name="Niatou-Singa F.S."/>
            <person name="Gouil Q."/>
            <person name="Baker L."/>
            <person name="Ritchie M.E."/>
            <person name="Jex A.R."/>
            <person name="Gazzola D."/>
            <person name="Li H."/>
            <person name="Toshio Fujiwara R."/>
            <person name="Zhan B."/>
            <person name="Aroian R.V."/>
            <person name="Pafco B."/>
            <person name="Schwarz E.M."/>
        </authorList>
    </citation>
    <scope>NUCLEOTIDE SEQUENCE [LARGE SCALE GENOMIC DNA]</scope>
    <source>
        <strain evidence="2 3">Aroian</strain>
        <tissue evidence="2">Whole animal</tissue>
    </source>
</reference>
<evidence type="ECO:0000256" key="1">
    <source>
        <dbReference type="SAM" id="MobiDB-lite"/>
    </source>
</evidence>
<comment type="caution">
    <text evidence="2">The sequence shown here is derived from an EMBL/GenBank/DDBJ whole genome shotgun (WGS) entry which is preliminary data.</text>
</comment>
<dbReference type="Proteomes" id="UP001303046">
    <property type="component" value="Unassembled WGS sequence"/>
</dbReference>
<proteinExistence type="predicted"/>
<evidence type="ECO:0000313" key="2">
    <source>
        <dbReference type="EMBL" id="KAK6762492.1"/>
    </source>
</evidence>
<name>A0ABR1EII6_NECAM</name>
<dbReference type="EMBL" id="JAVFWL010000006">
    <property type="protein sequence ID" value="KAK6762492.1"/>
    <property type="molecule type" value="Genomic_DNA"/>
</dbReference>
<evidence type="ECO:0000313" key="3">
    <source>
        <dbReference type="Proteomes" id="UP001303046"/>
    </source>
</evidence>
<feature type="region of interest" description="Disordered" evidence="1">
    <location>
        <begin position="1"/>
        <end position="28"/>
    </location>
</feature>
<protein>
    <submittedName>
        <fullName evidence="2">Uncharacterized protein</fullName>
    </submittedName>
</protein>
<keyword evidence="3" id="KW-1185">Reference proteome</keyword>